<keyword evidence="3" id="KW-0732">Signal</keyword>
<proteinExistence type="predicted"/>
<evidence type="ECO:0000313" key="4">
    <source>
        <dbReference type="EMBL" id="NDO39016.1"/>
    </source>
</evidence>
<sequence length="314" mass="34098">MKRIFTILCALALVMAGSATALAAEDTGQSASYYPISVEEYTYGDFDELRINKTYQLSLADDPSLIPTEDFIRNGRRYYLLDMTRKDEVGVDIQTHTETITQASDTNNLETILQRLDAEMEVTTEDGYVGILRLDHTSVQVTTDGYATKTSTLSASRSYPNLSEADTSLIPKSIEDKGKTLTLGDVKWSETADVDGEGNPVTRYTATASYTGTASSRYATGYTVSASYTGEVSKANCAVVTYTAIFGSEKAPEESKAPDGDEQHDSDPGQTETPDTAKEPVDLSGLKRPVMIGVVVLALGAGGVFAYKKFRERR</sequence>
<evidence type="ECO:0008006" key="6">
    <source>
        <dbReference type="Google" id="ProtNLM"/>
    </source>
</evidence>
<evidence type="ECO:0000256" key="1">
    <source>
        <dbReference type="SAM" id="MobiDB-lite"/>
    </source>
</evidence>
<feature type="transmembrane region" description="Helical" evidence="2">
    <location>
        <begin position="290"/>
        <end position="307"/>
    </location>
</feature>
<feature type="signal peptide" evidence="3">
    <location>
        <begin position="1"/>
        <end position="23"/>
    </location>
</feature>
<keyword evidence="2" id="KW-0812">Transmembrane</keyword>
<gene>
    <name evidence="4" type="ORF">FMM72_07065</name>
</gene>
<comment type="caution">
    <text evidence="4">The sequence shown here is derived from an EMBL/GenBank/DDBJ whole genome shotgun (WGS) entry which is preliminary data.</text>
</comment>
<dbReference type="Proteomes" id="UP000462501">
    <property type="component" value="Unassembled WGS sequence"/>
</dbReference>
<evidence type="ECO:0000313" key="5">
    <source>
        <dbReference type="Proteomes" id="UP000462501"/>
    </source>
</evidence>
<accession>A0A845SR81</accession>
<feature type="region of interest" description="Disordered" evidence="1">
    <location>
        <begin position="249"/>
        <end position="282"/>
    </location>
</feature>
<dbReference type="EMBL" id="VIQT01000009">
    <property type="protein sequence ID" value="NDO39016.1"/>
    <property type="molecule type" value="Genomic_DNA"/>
</dbReference>
<reference evidence="4 5" key="1">
    <citation type="submission" date="2019-06" db="EMBL/GenBank/DDBJ databases">
        <title>Draft genome sequences of 15 bacterial species constituting the stable defined intestinal microbiota of the GM15 gnotobiotic mouse model.</title>
        <authorList>
            <person name="Elie C."/>
            <person name="Mathieu A."/>
            <person name="Saliou A."/>
            <person name="Darnaud M."/>
            <person name="Leulier F."/>
            <person name="Tamellini A."/>
        </authorList>
    </citation>
    <scope>NUCLEOTIDE SEQUENCE [LARGE SCALE GENOMIC DNA]</scope>
    <source>
        <strain evidence="4 5">JM4-15</strain>
    </source>
</reference>
<name>A0A845SR81_9FIRM</name>
<feature type="chain" id="PRO_5032384605" description="Cell wall anchor protein" evidence="3">
    <location>
        <begin position="24"/>
        <end position="314"/>
    </location>
</feature>
<organism evidence="4 5">
    <name type="scientific">Anaerotruncus colihominis</name>
    <dbReference type="NCBI Taxonomy" id="169435"/>
    <lineage>
        <taxon>Bacteria</taxon>
        <taxon>Bacillati</taxon>
        <taxon>Bacillota</taxon>
        <taxon>Clostridia</taxon>
        <taxon>Eubacteriales</taxon>
        <taxon>Oscillospiraceae</taxon>
        <taxon>Anaerotruncus</taxon>
    </lineage>
</organism>
<keyword evidence="2" id="KW-1133">Transmembrane helix</keyword>
<evidence type="ECO:0000256" key="2">
    <source>
        <dbReference type="SAM" id="Phobius"/>
    </source>
</evidence>
<evidence type="ECO:0000256" key="3">
    <source>
        <dbReference type="SAM" id="SignalP"/>
    </source>
</evidence>
<keyword evidence="2" id="KW-0472">Membrane</keyword>
<dbReference type="RefSeq" id="WP_162220990.1">
    <property type="nucleotide sequence ID" value="NZ_JANJZM010000012.1"/>
</dbReference>
<protein>
    <recommendedName>
        <fullName evidence="6">Cell wall anchor protein</fullName>
    </recommendedName>
</protein>
<feature type="compositionally biased region" description="Basic and acidic residues" evidence="1">
    <location>
        <begin position="250"/>
        <end position="267"/>
    </location>
</feature>
<dbReference type="AlphaFoldDB" id="A0A845SR81"/>